<feature type="binding site" evidence="1">
    <location>
        <position position="156"/>
    </location>
    <ligand>
        <name>a divalent metal cation</name>
        <dbReference type="ChEBI" id="CHEBI:60240"/>
    </ligand>
</feature>
<comment type="catalytic activity">
    <reaction evidence="1">
        <text>keto-D-tagaturonate = keto-D-fructuronate</text>
        <dbReference type="Rhea" id="RHEA:51656"/>
        <dbReference type="ChEBI" id="CHEBI:17886"/>
        <dbReference type="ChEBI" id="CHEBI:59881"/>
        <dbReference type="EC" id="5.1.2.7"/>
    </reaction>
</comment>
<proteinExistence type="inferred from homology"/>
<feature type="active site" description="Proton donor" evidence="1">
    <location>
        <position position="264"/>
    </location>
</feature>
<dbReference type="GO" id="GO:0016856">
    <property type="term" value="F:racemase and epimerase activity, acting on hydroxy acids and derivatives"/>
    <property type="evidence" value="ECO:0007669"/>
    <property type="project" value="UniProtKB-UniRule"/>
</dbReference>
<sequence length="486" mass="54489">MRDDFEGLNIIESSLFTDNDAAYALLQDGGELKLAILETDAGDWQGERIPKNTHSLVIAPKTPHNTALLRKRLPWLNPSLLGLRTSAGMGDRLGWATPGHIRAVRDVGGKIAPIFAQQSIREMNRTGRTAQQVIDDAVWGIFQESWQDGFGADADHLKTEADIDTCLQAGFTFYTIDPGEHVDNRAESASQSTLRELAALLNEDIRPEASGLLGKSINIEGHQLVFDEAQLLKAVVKYGKAVAHVARMYHHLIDRAGSHPVELEVSVDETAQPTSMLEHAYIASELRRLGVNWVSLAPRYCGHFPKGVDYIGDPQAFEADIARHAAVARHFGPYKLSLHSGSDKFNVYEAAMRQTHGLVHLKTAGTSYLEALRTIAELDVDFFKEIYRFARERYTVDRVSYDVFGELENAPHPEQITDWPALLDQFDARQILHVTFGSVLNERDPEGHFRFYSDFARIIKSNRELYASNLERHFIKHLQPFANPLA</sequence>
<evidence type="ECO:0000313" key="3">
    <source>
        <dbReference type="Proteomes" id="UP000195514"/>
    </source>
</evidence>
<dbReference type="AlphaFoldDB" id="A0A1Y6K5H3"/>
<evidence type="ECO:0000256" key="1">
    <source>
        <dbReference type="HAMAP-Rule" id="MF_02243"/>
    </source>
</evidence>
<dbReference type="EC" id="5.1.2.7" evidence="1"/>
<reference evidence="3" key="1">
    <citation type="submission" date="2017-05" db="EMBL/GenBank/DDBJ databases">
        <authorList>
            <person name="Kirkegaard R."/>
            <person name="Mcilroy J S."/>
        </authorList>
    </citation>
    <scope>NUCLEOTIDE SEQUENCE [LARGE SCALE GENOMIC DNA]</scope>
</reference>
<dbReference type="InterPro" id="IPR032586">
    <property type="entry name" value="UxaE"/>
</dbReference>
<accession>A0A1Y6K5H3</accession>
<keyword evidence="3" id="KW-1185">Reference proteome</keyword>
<dbReference type="GO" id="GO:0046872">
    <property type="term" value="F:metal ion binding"/>
    <property type="evidence" value="ECO:0007669"/>
    <property type="project" value="UniProtKB-UniRule"/>
</dbReference>
<dbReference type="EMBL" id="LT859958">
    <property type="protein sequence ID" value="SMX53839.1"/>
    <property type="molecule type" value="Genomic_DNA"/>
</dbReference>
<feature type="binding site" evidence="1">
    <location>
        <position position="306"/>
    </location>
    <ligand>
        <name>a divalent metal cation</name>
        <dbReference type="ChEBI" id="CHEBI:60240"/>
    </ligand>
</feature>
<dbReference type="KEGG" id="abat:CFX1CAM_0774"/>
<name>A0A1Y6K5H3_9CHLR</name>
<protein>
    <recommendedName>
        <fullName evidence="1">Tagaturonate/fructuronate epimerase</fullName>
        <shortName evidence="1">D-TagA/D-FruA epimerase</shortName>
        <ecNumber evidence="1">5.1.2.7</ecNumber>
    </recommendedName>
</protein>
<evidence type="ECO:0000313" key="2">
    <source>
        <dbReference type="EMBL" id="SMX53839.1"/>
    </source>
</evidence>
<comment type="similarity">
    <text evidence="1">Belongs to the UxaE family.</text>
</comment>
<feature type="active site" description="Proton acceptor" evidence="1">
    <location>
        <position position="155"/>
    </location>
</feature>
<dbReference type="OrthoDB" id="9797992at2"/>
<keyword evidence="1" id="KW-0413">Isomerase</keyword>
<dbReference type="Pfam" id="PF16257">
    <property type="entry name" value="UxaE"/>
    <property type="match status" value="1"/>
</dbReference>
<dbReference type="RefSeq" id="WP_087861753.1">
    <property type="nucleotide sequence ID" value="NZ_LT859958.1"/>
</dbReference>
<feature type="binding site" evidence="1">
    <location>
        <position position="339"/>
    </location>
    <ligand>
        <name>a divalent metal cation</name>
        <dbReference type="ChEBI" id="CHEBI:60240"/>
    </ligand>
</feature>
<gene>
    <name evidence="1" type="primary">uxaE</name>
    <name evidence="2" type="ORF">CFX1CAM_0774</name>
</gene>
<comment type="function">
    <text evidence="1">Catalyzes the epimerization of D-tagaturonate (D-TagA) to D-fructuronate (D-FruA).</text>
</comment>
<keyword evidence="1" id="KW-0479">Metal-binding</keyword>
<dbReference type="Proteomes" id="UP000195514">
    <property type="component" value="Chromosome I"/>
</dbReference>
<comment type="cofactor">
    <cofactor evidence="1">
        <name>a divalent metal cation</name>
        <dbReference type="ChEBI" id="CHEBI:60240"/>
    </cofactor>
</comment>
<dbReference type="HAMAP" id="MF_02243">
    <property type="entry name" value="UxaE"/>
    <property type="match status" value="1"/>
</dbReference>
<organism evidence="2 3">
    <name type="scientific">Candidatus Brevifilum fermentans</name>
    <dbReference type="NCBI Taxonomy" id="1986204"/>
    <lineage>
        <taxon>Bacteria</taxon>
        <taxon>Bacillati</taxon>
        <taxon>Chloroflexota</taxon>
        <taxon>Anaerolineae</taxon>
        <taxon>Anaerolineales</taxon>
        <taxon>Anaerolineaceae</taxon>
        <taxon>Candidatus Brevifilum</taxon>
    </lineage>
</organism>